<proteinExistence type="predicted"/>
<protein>
    <recommendedName>
        <fullName evidence="3">TIR domain-containing protein</fullName>
    </recommendedName>
</protein>
<dbReference type="Gene3D" id="3.40.50.10140">
    <property type="entry name" value="Toll/interleukin-1 receptor homology (TIR) domain"/>
    <property type="match status" value="1"/>
</dbReference>
<dbReference type="EMBL" id="JBBMFS010000001">
    <property type="protein sequence ID" value="MEQ2553486.1"/>
    <property type="molecule type" value="Genomic_DNA"/>
</dbReference>
<name>A0ABV1H1B3_9FIRM</name>
<dbReference type="SUPFAM" id="SSF52200">
    <property type="entry name" value="Toll/Interleukin receptor TIR domain"/>
    <property type="match status" value="1"/>
</dbReference>
<evidence type="ECO:0000313" key="2">
    <source>
        <dbReference type="Proteomes" id="UP001546774"/>
    </source>
</evidence>
<evidence type="ECO:0008006" key="3">
    <source>
        <dbReference type="Google" id="ProtNLM"/>
    </source>
</evidence>
<keyword evidence="2" id="KW-1185">Reference proteome</keyword>
<reference evidence="1" key="1">
    <citation type="submission" date="2024-03" db="EMBL/GenBank/DDBJ databases">
        <title>Human intestinal bacterial collection.</title>
        <authorList>
            <person name="Pauvert C."/>
            <person name="Hitch T.C.A."/>
            <person name="Clavel T."/>
        </authorList>
    </citation>
    <scope>NUCLEOTIDE SEQUENCE [LARGE SCALE GENOMIC DNA]</scope>
    <source>
        <strain evidence="1">CLA-AA-H89B</strain>
    </source>
</reference>
<organism evidence="1 2">
    <name type="scientific">Lachnospira intestinalis</name>
    <dbReference type="NCBI Taxonomy" id="3133158"/>
    <lineage>
        <taxon>Bacteria</taxon>
        <taxon>Bacillati</taxon>
        <taxon>Bacillota</taxon>
        <taxon>Clostridia</taxon>
        <taxon>Lachnospirales</taxon>
        <taxon>Lachnospiraceae</taxon>
        <taxon>Lachnospira</taxon>
    </lineage>
</organism>
<dbReference type="InterPro" id="IPR035897">
    <property type="entry name" value="Toll_tir_struct_dom_sf"/>
</dbReference>
<dbReference type="Proteomes" id="UP001546774">
    <property type="component" value="Unassembled WGS sequence"/>
</dbReference>
<accession>A0ABV1H1B3</accession>
<comment type="caution">
    <text evidence="1">The sequence shown here is derived from an EMBL/GenBank/DDBJ whole genome shotgun (WGS) entry which is preliminary data.</text>
</comment>
<evidence type="ECO:0000313" key="1">
    <source>
        <dbReference type="EMBL" id="MEQ2553486.1"/>
    </source>
</evidence>
<gene>
    <name evidence="1" type="ORF">WMO37_00435</name>
</gene>
<sequence>MYVCYSRSKNESHAKAVLYHLENWGFTMPEEDGEKNIMREVTYEQECESIARHQEAVVVLTPQLIQDITALVELDILKSSFEKGRIKIVVFLYGVESSTLPQRLSWLGKAQLVRVTGMESVFEGMCHAVAVRIEEELFKQGDFNSCKKKFYAFLARDAYLKRIFREYTSLEAYAAGTKIVLIYAMYCYIEMRYTTRITEPFYGNCIRKLYENVDYYTQWGTLQLRIAERSLFLSICHMKEIPEEKAV</sequence>